<dbReference type="InterPro" id="IPR010608">
    <property type="entry name" value="DUF1195"/>
</dbReference>
<keyword evidence="1" id="KW-0812">Transmembrane</keyword>
<keyword evidence="1" id="KW-1133">Transmembrane helix</keyword>
<proteinExistence type="predicted"/>
<name>A0ABD1GCM6_SALDI</name>
<dbReference type="Proteomes" id="UP001567538">
    <property type="component" value="Unassembled WGS sequence"/>
</dbReference>
<sequence length="181" mass="20514">MRDDDVLPVSTPTHSSSVSFVSSSRKDAASSDSSSSFFGRGRYKFWVLAVILMLAFWSMLTGTVSLRWSAGALDDSFTQDYHSPSADDLDVLDMEEREKMVRHMWDVYTNSQRMKLAGFWQEAFVAAYEDLTSEVPEVMEDAISEIARMSARYLDLTPPPRYSSLSLGLRNLNIKDKKKQT</sequence>
<keyword evidence="3" id="KW-1185">Reference proteome</keyword>
<comment type="caution">
    <text evidence="2">The sequence shown here is derived from an EMBL/GenBank/DDBJ whole genome shotgun (WGS) entry which is preliminary data.</text>
</comment>
<evidence type="ECO:0000313" key="3">
    <source>
        <dbReference type="Proteomes" id="UP001567538"/>
    </source>
</evidence>
<reference evidence="2 3" key="1">
    <citation type="submission" date="2024-06" db="EMBL/GenBank/DDBJ databases">
        <title>A chromosome level genome sequence of Diviner's sage (Salvia divinorum).</title>
        <authorList>
            <person name="Ford S.A."/>
            <person name="Ro D.-K."/>
            <person name="Ness R.W."/>
            <person name="Phillips M.A."/>
        </authorList>
    </citation>
    <scope>NUCLEOTIDE SEQUENCE [LARGE SCALE GENOMIC DNA]</scope>
    <source>
        <strain evidence="2">SAF-2024a</strain>
        <tissue evidence="2">Leaf</tissue>
    </source>
</reference>
<feature type="transmembrane region" description="Helical" evidence="1">
    <location>
        <begin position="45"/>
        <end position="66"/>
    </location>
</feature>
<accession>A0ABD1GCM6</accession>
<evidence type="ECO:0000256" key="1">
    <source>
        <dbReference type="SAM" id="Phobius"/>
    </source>
</evidence>
<gene>
    <name evidence="2" type="ORF">AAHA92_26044</name>
</gene>
<dbReference type="PANTHER" id="PTHR34358">
    <property type="entry name" value="OS03G0411600 PROTEIN"/>
    <property type="match status" value="1"/>
</dbReference>
<protein>
    <recommendedName>
        <fullName evidence="4">Sugar transporter</fullName>
    </recommendedName>
</protein>
<dbReference type="Pfam" id="PF06708">
    <property type="entry name" value="DUF1195"/>
    <property type="match status" value="1"/>
</dbReference>
<dbReference type="AlphaFoldDB" id="A0ABD1GCM6"/>
<dbReference type="EMBL" id="JBEAFC010000009">
    <property type="protein sequence ID" value="KAL1541876.1"/>
    <property type="molecule type" value="Genomic_DNA"/>
</dbReference>
<evidence type="ECO:0000313" key="2">
    <source>
        <dbReference type="EMBL" id="KAL1541876.1"/>
    </source>
</evidence>
<evidence type="ECO:0008006" key="4">
    <source>
        <dbReference type="Google" id="ProtNLM"/>
    </source>
</evidence>
<dbReference type="PANTHER" id="PTHR34358:SF2">
    <property type="entry name" value="OS03G0411600 PROTEIN"/>
    <property type="match status" value="1"/>
</dbReference>
<organism evidence="2 3">
    <name type="scientific">Salvia divinorum</name>
    <name type="common">Maria pastora</name>
    <name type="synonym">Diviner's sage</name>
    <dbReference type="NCBI Taxonomy" id="28513"/>
    <lineage>
        <taxon>Eukaryota</taxon>
        <taxon>Viridiplantae</taxon>
        <taxon>Streptophyta</taxon>
        <taxon>Embryophyta</taxon>
        <taxon>Tracheophyta</taxon>
        <taxon>Spermatophyta</taxon>
        <taxon>Magnoliopsida</taxon>
        <taxon>eudicotyledons</taxon>
        <taxon>Gunneridae</taxon>
        <taxon>Pentapetalae</taxon>
        <taxon>asterids</taxon>
        <taxon>lamiids</taxon>
        <taxon>Lamiales</taxon>
        <taxon>Lamiaceae</taxon>
        <taxon>Nepetoideae</taxon>
        <taxon>Mentheae</taxon>
        <taxon>Salviinae</taxon>
        <taxon>Salvia</taxon>
        <taxon>Salvia subgen. Calosphace</taxon>
    </lineage>
</organism>
<keyword evidence="1" id="KW-0472">Membrane</keyword>